<dbReference type="Gene3D" id="1.10.1200.10">
    <property type="entry name" value="ACP-like"/>
    <property type="match status" value="1"/>
</dbReference>
<dbReference type="SUPFAM" id="SSF47336">
    <property type="entry name" value="ACP-like"/>
    <property type="match status" value="1"/>
</dbReference>
<dbReference type="PROSITE" id="PS00012">
    <property type="entry name" value="PHOSPHOPANTETHEINE"/>
    <property type="match status" value="1"/>
</dbReference>
<feature type="domain" description="Carrier" evidence="6">
    <location>
        <begin position="1618"/>
        <end position="1695"/>
    </location>
</feature>
<dbReference type="InterPro" id="IPR016039">
    <property type="entry name" value="Thiolase-like"/>
</dbReference>
<dbReference type="HOGENOM" id="CLU_000022_6_1_1"/>
<dbReference type="Gene3D" id="3.30.70.3290">
    <property type="match status" value="1"/>
</dbReference>
<feature type="domain" description="PKS/mFAS DH" evidence="8">
    <location>
        <begin position="1210"/>
        <end position="1550"/>
    </location>
</feature>
<keyword evidence="4" id="KW-0808">Transferase</keyword>
<evidence type="ECO:0000259" key="8">
    <source>
        <dbReference type="PROSITE" id="PS52019"/>
    </source>
</evidence>
<keyword evidence="3" id="KW-0597">Phosphoprotein</keyword>
<accession>F0XE01</accession>
<reference evidence="9 10" key="1">
    <citation type="journal article" date="2011" name="Proc. Natl. Acad. Sci. U.S.A.">
        <title>Genome and transcriptome analyses of the mountain pine beetle-fungal symbiont Grosmannia clavigera, a lodgepole pine pathogen.</title>
        <authorList>
            <person name="DiGuistini S."/>
            <person name="Wang Y."/>
            <person name="Liao N.Y."/>
            <person name="Taylor G."/>
            <person name="Tanguay P."/>
            <person name="Feau N."/>
            <person name="Henrissat B."/>
            <person name="Chan S.K."/>
            <person name="Hesse-Orce U."/>
            <person name="Alamouti S.M."/>
            <person name="Tsui C.K.M."/>
            <person name="Docking R.T."/>
            <person name="Levasseur A."/>
            <person name="Haridas S."/>
            <person name="Robertson G."/>
            <person name="Birol I."/>
            <person name="Holt R.A."/>
            <person name="Marra M.A."/>
            <person name="Hamelin R.C."/>
            <person name="Hirst M."/>
            <person name="Jones S.J.M."/>
            <person name="Bohlmann J."/>
            <person name="Breuil C."/>
        </authorList>
    </citation>
    <scope>NUCLEOTIDE SEQUENCE [LARGE SCALE GENOMIC DNA]</scope>
    <source>
        <strain evidence="10">kw1407 / UAMH 11150</strain>
    </source>
</reference>
<dbReference type="PANTHER" id="PTHR43775:SF24">
    <property type="entry name" value="NON-REDUCING POLYKETIDE SYNTHASE APTA-RELATED"/>
    <property type="match status" value="1"/>
</dbReference>
<evidence type="ECO:0000256" key="4">
    <source>
        <dbReference type="ARBA" id="ARBA00022679"/>
    </source>
</evidence>
<dbReference type="GO" id="GO:0031177">
    <property type="term" value="F:phosphopantetheine binding"/>
    <property type="evidence" value="ECO:0007669"/>
    <property type="project" value="InterPro"/>
</dbReference>
<dbReference type="InterPro" id="IPR014030">
    <property type="entry name" value="Ketoacyl_synth_N"/>
</dbReference>
<dbReference type="InterPro" id="IPR050091">
    <property type="entry name" value="PKS_NRPS_Biosynth_Enz"/>
</dbReference>
<evidence type="ECO:0000256" key="1">
    <source>
        <dbReference type="ARBA" id="ARBA00005179"/>
    </source>
</evidence>
<dbReference type="InterPro" id="IPR030918">
    <property type="entry name" value="PT_fungal_PKS"/>
</dbReference>
<protein>
    <submittedName>
        <fullName evidence="9">Polyketide synthase</fullName>
    </submittedName>
</protein>
<dbReference type="GeneID" id="25974047"/>
<keyword evidence="10" id="KW-1185">Reference proteome</keyword>
<dbReference type="InterPro" id="IPR014031">
    <property type="entry name" value="Ketoacyl_synth_C"/>
</dbReference>
<dbReference type="Gene3D" id="3.40.47.10">
    <property type="match status" value="1"/>
</dbReference>
<dbReference type="SUPFAM" id="SSF55048">
    <property type="entry name" value="Probable ACP-binding domain of malonyl-CoA ACP transacylase"/>
    <property type="match status" value="1"/>
</dbReference>
<dbReference type="STRING" id="655863.F0XE01"/>
<dbReference type="PROSITE" id="PS50075">
    <property type="entry name" value="CARRIER"/>
    <property type="match status" value="1"/>
</dbReference>
<dbReference type="InParanoid" id="F0XE01"/>
<dbReference type="CDD" id="cd00833">
    <property type="entry name" value="PKS"/>
    <property type="match status" value="1"/>
</dbReference>
<evidence type="ECO:0000256" key="3">
    <source>
        <dbReference type="ARBA" id="ARBA00022553"/>
    </source>
</evidence>
<dbReference type="InterPro" id="IPR014043">
    <property type="entry name" value="Acyl_transferase_dom"/>
</dbReference>
<dbReference type="FunFam" id="1.10.1200.10:FF:000011">
    <property type="entry name" value="Sterigmatocystin biosynthesis polyketide synthase"/>
    <property type="match status" value="1"/>
</dbReference>
<dbReference type="Pfam" id="PF00109">
    <property type="entry name" value="ketoacyl-synt"/>
    <property type="match status" value="1"/>
</dbReference>
<organism evidence="10">
    <name type="scientific">Grosmannia clavigera (strain kw1407 / UAMH 11150)</name>
    <name type="common">Blue stain fungus</name>
    <name type="synonym">Graphiocladiella clavigera</name>
    <dbReference type="NCBI Taxonomy" id="655863"/>
    <lineage>
        <taxon>Eukaryota</taxon>
        <taxon>Fungi</taxon>
        <taxon>Dikarya</taxon>
        <taxon>Ascomycota</taxon>
        <taxon>Pezizomycotina</taxon>
        <taxon>Sordariomycetes</taxon>
        <taxon>Sordariomycetidae</taxon>
        <taxon>Ophiostomatales</taxon>
        <taxon>Ophiostomataceae</taxon>
        <taxon>Leptographium</taxon>
    </lineage>
</organism>
<gene>
    <name evidence="9" type="ORF">CMQ_1196</name>
</gene>
<dbReference type="PROSITE" id="PS52004">
    <property type="entry name" value="KS3_2"/>
    <property type="match status" value="1"/>
</dbReference>
<dbReference type="InterPro" id="IPR020806">
    <property type="entry name" value="PKS_PP-bd"/>
</dbReference>
<evidence type="ECO:0000259" key="6">
    <source>
        <dbReference type="PROSITE" id="PS50075"/>
    </source>
</evidence>
<dbReference type="GO" id="GO:0044550">
    <property type="term" value="P:secondary metabolite biosynthetic process"/>
    <property type="evidence" value="ECO:0007669"/>
    <property type="project" value="TreeGrafter"/>
</dbReference>
<dbReference type="SMART" id="SM00823">
    <property type="entry name" value="PKS_PP"/>
    <property type="match status" value="1"/>
</dbReference>
<dbReference type="SUPFAM" id="SSF52151">
    <property type="entry name" value="FabD/lysophospholipase-like"/>
    <property type="match status" value="1"/>
</dbReference>
<dbReference type="Pfam" id="PF22621">
    <property type="entry name" value="CurL-like_PKS_C"/>
    <property type="match status" value="1"/>
</dbReference>
<dbReference type="RefSeq" id="XP_014173750.1">
    <property type="nucleotide sequence ID" value="XM_014318275.1"/>
</dbReference>
<dbReference type="eggNOG" id="KOG1202">
    <property type="taxonomic scope" value="Eukaryota"/>
</dbReference>
<dbReference type="InterPro" id="IPR032088">
    <property type="entry name" value="SAT"/>
</dbReference>
<proteinExistence type="predicted"/>
<dbReference type="Gene3D" id="3.30.70.250">
    <property type="entry name" value="Malonyl-CoA ACP transacylase, ACP-binding"/>
    <property type="match status" value="1"/>
</dbReference>
<dbReference type="InterPro" id="IPR036736">
    <property type="entry name" value="ACP-like_sf"/>
</dbReference>
<comment type="pathway">
    <text evidence="1">Secondary metabolite biosynthesis.</text>
</comment>
<feature type="active site" description="Proton donor; for dehydratase activity" evidence="5">
    <location>
        <position position="1447"/>
    </location>
</feature>
<dbReference type="NCBIfam" id="TIGR04532">
    <property type="entry name" value="PT_fungal_PKS"/>
    <property type="match status" value="1"/>
</dbReference>
<dbReference type="GO" id="GO:0004315">
    <property type="term" value="F:3-oxoacyl-[acyl-carrier-protein] synthase activity"/>
    <property type="evidence" value="ECO:0007669"/>
    <property type="project" value="InterPro"/>
</dbReference>
<dbReference type="Pfam" id="PF16073">
    <property type="entry name" value="SAT"/>
    <property type="match status" value="1"/>
</dbReference>
<dbReference type="InterPro" id="IPR006162">
    <property type="entry name" value="Ppantetheine_attach_site"/>
</dbReference>
<evidence type="ECO:0000259" key="7">
    <source>
        <dbReference type="PROSITE" id="PS52004"/>
    </source>
</evidence>
<dbReference type="InterPro" id="IPR018201">
    <property type="entry name" value="Ketoacyl_synth_AS"/>
</dbReference>
<evidence type="ECO:0000313" key="9">
    <source>
        <dbReference type="EMBL" id="EFX04268.1"/>
    </source>
</evidence>
<evidence type="ECO:0000313" key="10">
    <source>
        <dbReference type="Proteomes" id="UP000007796"/>
    </source>
</evidence>
<dbReference type="InterPro" id="IPR001227">
    <property type="entry name" value="Ac_transferase_dom_sf"/>
</dbReference>
<dbReference type="SMART" id="SM01294">
    <property type="entry name" value="PKS_PP_betabranch"/>
    <property type="match status" value="1"/>
</dbReference>
<dbReference type="SMART" id="SM00827">
    <property type="entry name" value="PKS_AT"/>
    <property type="match status" value="1"/>
</dbReference>
<dbReference type="SMART" id="SM00825">
    <property type="entry name" value="PKS_KS"/>
    <property type="match status" value="1"/>
</dbReference>
<evidence type="ECO:0000256" key="5">
    <source>
        <dbReference type="PROSITE-ProRule" id="PRU01363"/>
    </source>
</evidence>
<dbReference type="EMBL" id="GL629765">
    <property type="protein sequence ID" value="EFX04268.1"/>
    <property type="molecule type" value="Genomic_DNA"/>
</dbReference>
<dbReference type="InterPro" id="IPR042104">
    <property type="entry name" value="PKS_dehydratase_sf"/>
</dbReference>
<dbReference type="InterPro" id="IPR049900">
    <property type="entry name" value="PKS_mFAS_DH"/>
</dbReference>
<feature type="domain" description="Ketosynthase family 3 (KS3)" evidence="7">
    <location>
        <begin position="249"/>
        <end position="670"/>
    </location>
</feature>
<dbReference type="Pfam" id="PF02801">
    <property type="entry name" value="Ketoacyl-synt_C"/>
    <property type="match status" value="1"/>
</dbReference>
<dbReference type="Pfam" id="PF00550">
    <property type="entry name" value="PP-binding"/>
    <property type="match status" value="1"/>
</dbReference>
<dbReference type="PANTHER" id="PTHR43775">
    <property type="entry name" value="FATTY ACID SYNTHASE"/>
    <property type="match status" value="1"/>
</dbReference>
<dbReference type="GO" id="GO:0004312">
    <property type="term" value="F:fatty acid synthase activity"/>
    <property type="evidence" value="ECO:0007669"/>
    <property type="project" value="TreeGrafter"/>
</dbReference>
<dbReference type="PROSITE" id="PS00606">
    <property type="entry name" value="KS3_1"/>
    <property type="match status" value="1"/>
</dbReference>
<dbReference type="Proteomes" id="UP000007796">
    <property type="component" value="Unassembled WGS sequence"/>
</dbReference>
<feature type="active site" description="Proton acceptor; for dehydratase activity" evidence="5">
    <location>
        <position position="1242"/>
    </location>
</feature>
<dbReference type="Gene3D" id="3.10.129.110">
    <property type="entry name" value="Polyketide synthase dehydratase"/>
    <property type="match status" value="1"/>
</dbReference>
<dbReference type="PROSITE" id="PS52019">
    <property type="entry name" value="PKS_MFAS_DH"/>
    <property type="match status" value="1"/>
</dbReference>
<dbReference type="SUPFAM" id="SSF53901">
    <property type="entry name" value="Thiolase-like"/>
    <property type="match status" value="1"/>
</dbReference>
<sequence length="1697" mass="183457">MTLASQWEKLRNGPLGGAWEGAFVCIYALAMFIGDTTALSKTTWASVITGLPAEVVQAELDRFHGQQDVDGEKGMTTALTQISISHVDHASVGITGPPAHLTQLFRQSKTLGSSRHAALPISGGLCHVPNVYDAEDPLLSPYTGTAFPAKDACHLIEAICTEALTKPLFFDKLTEGAVAHILPELNIHAEPSCQILHYRTSLLPDTIISAVVENLPPSTVVQRQDLVDWAMQDESVTDQHCGNPGLPQDSKLAIVGMACRMPGDADTPEQFWQLLVEGRDTHTRVPPDRFDLQAHFDPSGETENAVGTQFGNFISNPGHFDAGFFNMSPREAQQTDPMQRLALVTAYEALEMAGFVPNRTPSSHTSRVGTYYGQASDDYREVNASQKIGTYGIPGTERAFGNGRINYFFNFQGPSLNIDTACSSGLAAVHTACSALWAGDADTVVAGGLNIITGQCKVWDAAADGYCRGDGVGSVVIKRLEDALADNDVVLGTIVAGATNHSSDSVSITQPHAGAQMDNYRQVLDKAGVKALDVSFVELHGTGTQVGDAVESESVLGFFAPLGQRQHPEQRLHLGAVKSNIGHGEAAAGIASLIKVLLMYRHGIIPRHIGIQTMLNPVVAQHLAHRNANVLSENTPWVFKTDASGGAKKRYSIVNSFGAHGGNTTLLLEDAPPSTPAEKEEGDEWKGRTPACEVVCISAKSKASLRGNVSGLLRYLEAHPETRLKDVAYTTCARRMHHHIRIAASVSSTAQLGEFLRAASNDLDSHAKLVSRAVSNVVVFAFSGQGCFYRGAGAALFDRAPEFREIVLQLDRVVRQLGFPSVLPATTNIERDTSSSSRTSSPSNLSDKDFATVQSIDSSIDSTASGWEASESPLVTQLALVVLQIALAQYWQLMGITPGIVIGHSLGEYAALCTAGVLSVADTLFLVGKRAELMVAACEPGSHVMMSVRGASADRIAQLCQGCENTFHYEVSCINGREDTVISGTQDDMYALRDILQAAPGLKCVLLDVPFAFHSAQMDPILDNFETAALRVTFKAPKIPVISPLLGQSVAKEKIIDGVYLRRATRETVDFVSAINASETEGLIDSSAVWIDIGPHPVCTSFVRNCQEKSGPVQAFPSLRKADDALSAWSGSLAALHCLGLPIAWNEYFARSEKSHRLLSLESYHWNQKNYWIPYEGAWTLDKANPALAAGHKTSNHGSRKPTFLTSSTQQVDFKDVGEQMARMTVVSDIFHPDLLGAAAGHKINGRSVLTASIWADICLTVAENLYRRLAPDAGRLYMDVREMEVVEAQVVSDEDPSPGSTPVQFIRVEALLDMSRGQTQVSFYSANPDGTRKTDQAFATSVVCYEDLKTWQAEWQMASYLVASRIDAVWNATSDRQVLSRASRERVSVLSQGAAYHLFANIVDYGVRYRGMHRVALIEDALEATADVVLNADRHGTWNTPPHWIDGAFQLAGFIMNSFGVHNVDGYDDPPVAGSSRDFFYITPGWRHLRMAEPLEPGPDVMYRNYVRMSPIDGETGAYSGDIYLLRGAKIVGVCAGIKFKRVPRALMPIMFPQRQKKKSGLPRHVPDQDLVSSGFDNARPSVAAISVPQQKGQVPVTELLAASTSIEASQSKTTEGGQLPHVAACIQLIANETGLDTDDISAEAAFAELGVDSLMSLTLAAKIQTELGISVKASVFLECPTVKDLEKWLTKHGPQ</sequence>
<dbReference type="InterPro" id="IPR016036">
    <property type="entry name" value="Malonyl_transacylase_ACP-bd"/>
</dbReference>
<keyword evidence="2" id="KW-0596">Phosphopantetheine</keyword>
<name>F0XE01_GROCL</name>
<dbReference type="GO" id="GO:0006633">
    <property type="term" value="P:fatty acid biosynthetic process"/>
    <property type="evidence" value="ECO:0007669"/>
    <property type="project" value="InterPro"/>
</dbReference>
<dbReference type="InterPro" id="IPR016035">
    <property type="entry name" value="Acyl_Trfase/lysoPLipase"/>
</dbReference>
<dbReference type="Gene3D" id="3.40.366.10">
    <property type="entry name" value="Malonyl-Coenzyme A Acyl Carrier Protein, domain 2"/>
    <property type="match status" value="1"/>
</dbReference>
<feature type="region of interest" description="N-terminal hotdog fold" evidence="5">
    <location>
        <begin position="1210"/>
        <end position="1351"/>
    </location>
</feature>
<dbReference type="InterPro" id="IPR020841">
    <property type="entry name" value="PKS_Beta-ketoAc_synthase_dom"/>
</dbReference>
<evidence type="ECO:0000256" key="2">
    <source>
        <dbReference type="ARBA" id="ARBA00022450"/>
    </source>
</evidence>
<feature type="region of interest" description="C-terminal hotdog fold" evidence="5">
    <location>
        <begin position="1387"/>
        <end position="1550"/>
    </location>
</feature>
<dbReference type="OrthoDB" id="329835at2759"/>
<dbReference type="InterPro" id="IPR009081">
    <property type="entry name" value="PP-bd_ACP"/>
</dbReference>
<dbReference type="Pfam" id="PF00698">
    <property type="entry name" value="Acyl_transf_1"/>
    <property type="match status" value="1"/>
</dbReference>